<keyword evidence="1" id="KW-1133">Transmembrane helix</keyword>
<dbReference type="PROSITE" id="PS51257">
    <property type="entry name" value="PROKAR_LIPOPROTEIN"/>
    <property type="match status" value="1"/>
</dbReference>
<dbReference type="EMBL" id="JAUSRR010000008">
    <property type="protein sequence ID" value="MDP9925593.1"/>
    <property type="molecule type" value="Genomic_DNA"/>
</dbReference>
<proteinExistence type="predicted"/>
<keyword evidence="1" id="KW-0812">Transmembrane</keyword>
<accession>A0AAW8E179</accession>
<dbReference type="RefSeq" id="WP_307637813.1">
    <property type="nucleotide sequence ID" value="NZ_JAUSRR010000008.1"/>
</dbReference>
<evidence type="ECO:0000313" key="3">
    <source>
        <dbReference type="Proteomes" id="UP001244295"/>
    </source>
</evidence>
<gene>
    <name evidence="2" type="ORF">J2W25_004636</name>
</gene>
<reference evidence="2" key="1">
    <citation type="submission" date="2023-07" db="EMBL/GenBank/DDBJ databases">
        <title>Sorghum-associated microbial communities from plants grown in Nebraska, USA.</title>
        <authorList>
            <person name="Schachtman D."/>
        </authorList>
    </citation>
    <scope>NUCLEOTIDE SEQUENCE</scope>
    <source>
        <strain evidence="2">DS2795</strain>
    </source>
</reference>
<dbReference type="Proteomes" id="UP001244295">
    <property type="component" value="Unassembled WGS sequence"/>
</dbReference>
<name>A0AAW8E179_9BURK</name>
<dbReference type="AlphaFoldDB" id="A0AAW8E179"/>
<organism evidence="2 3">
    <name type="scientific">Variovorax boronicumulans</name>
    <dbReference type="NCBI Taxonomy" id="436515"/>
    <lineage>
        <taxon>Bacteria</taxon>
        <taxon>Pseudomonadati</taxon>
        <taxon>Pseudomonadota</taxon>
        <taxon>Betaproteobacteria</taxon>
        <taxon>Burkholderiales</taxon>
        <taxon>Comamonadaceae</taxon>
        <taxon>Variovorax</taxon>
    </lineage>
</organism>
<sequence>MARLLGLLCVAISWFALILAAPIFVIACFDATHLTHRISPSEQDHIEIVSRYARTFIDQNKRLPDHDEYRNWVVATDKQQGTHLDGLGYSLHTECAKEIGDFCVGFLADDVWVTYRSGQASLAEVAIDGRLGEAWLEGVGFAGLLAIAVFFRRAASVRRTSPQIE</sequence>
<protein>
    <recommendedName>
        <fullName evidence="4">DUF3592 domain-containing protein</fullName>
    </recommendedName>
</protein>
<evidence type="ECO:0000313" key="2">
    <source>
        <dbReference type="EMBL" id="MDP9925593.1"/>
    </source>
</evidence>
<keyword evidence="1" id="KW-0472">Membrane</keyword>
<evidence type="ECO:0008006" key="4">
    <source>
        <dbReference type="Google" id="ProtNLM"/>
    </source>
</evidence>
<feature type="transmembrane region" description="Helical" evidence="1">
    <location>
        <begin position="134"/>
        <end position="151"/>
    </location>
</feature>
<comment type="caution">
    <text evidence="2">The sequence shown here is derived from an EMBL/GenBank/DDBJ whole genome shotgun (WGS) entry which is preliminary data.</text>
</comment>
<evidence type="ECO:0000256" key="1">
    <source>
        <dbReference type="SAM" id="Phobius"/>
    </source>
</evidence>